<dbReference type="RefSeq" id="XP_045954382.1">
    <property type="nucleotide sequence ID" value="XM_046096674.1"/>
</dbReference>
<name>A0A9P8RKS2_9PEZI</name>
<comment type="caution">
    <text evidence="2">The sequence shown here is derived from an EMBL/GenBank/DDBJ whole genome shotgun (WGS) entry which is preliminary data.</text>
</comment>
<evidence type="ECO:0000313" key="3">
    <source>
        <dbReference type="Proteomes" id="UP000758603"/>
    </source>
</evidence>
<dbReference type="AlphaFoldDB" id="A0A9P8RKS2"/>
<feature type="transmembrane region" description="Helical" evidence="1">
    <location>
        <begin position="95"/>
        <end position="116"/>
    </location>
</feature>
<dbReference type="OrthoDB" id="4840990at2759"/>
<reference evidence="2" key="1">
    <citation type="journal article" date="2021" name="Nat. Commun.">
        <title>Genetic determinants of endophytism in the Arabidopsis root mycobiome.</title>
        <authorList>
            <person name="Mesny F."/>
            <person name="Miyauchi S."/>
            <person name="Thiergart T."/>
            <person name="Pickel B."/>
            <person name="Atanasova L."/>
            <person name="Karlsson M."/>
            <person name="Huettel B."/>
            <person name="Barry K.W."/>
            <person name="Haridas S."/>
            <person name="Chen C."/>
            <person name="Bauer D."/>
            <person name="Andreopoulos W."/>
            <person name="Pangilinan J."/>
            <person name="LaButti K."/>
            <person name="Riley R."/>
            <person name="Lipzen A."/>
            <person name="Clum A."/>
            <person name="Drula E."/>
            <person name="Henrissat B."/>
            <person name="Kohler A."/>
            <person name="Grigoriev I.V."/>
            <person name="Martin F.M."/>
            <person name="Hacquard S."/>
        </authorList>
    </citation>
    <scope>NUCLEOTIDE SEQUENCE</scope>
    <source>
        <strain evidence="2">MPI-SDFR-AT-0073</strain>
    </source>
</reference>
<feature type="transmembrane region" description="Helical" evidence="1">
    <location>
        <begin position="13"/>
        <end position="34"/>
    </location>
</feature>
<organism evidence="2 3">
    <name type="scientific">Truncatella angustata</name>
    <dbReference type="NCBI Taxonomy" id="152316"/>
    <lineage>
        <taxon>Eukaryota</taxon>
        <taxon>Fungi</taxon>
        <taxon>Dikarya</taxon>
        <taxon>Ascomycota</taxon>
        <taxon>Pezizomycotina</taxon>
        <taxon>Sordariomycetes</taxon>
        <taxon>Xylariomycetidae</taxon>
        <taxon>Amphisphaeriales</taxon>
        <taxon>Sporocadaceae</taxon>
        <taxon>Truncatella</taxon>
    </lineage>
</organism>
<sequence length="128" mass="15079">MLDSYFPQQDLSLFQRMLLIWAFIFSGFVLSFKASQTYAEPRPRWTVMTEHNKPYWYTYYVYVAFMLMQVSYGPLRWNLEGLLPGKLEVHILDALWIGLLGLEAGMLAWVFGLRIARSFKGQQKVKEL</sequence>
<dbReference type="GeneID" id="70125566"/>
<feature type="transmembrane region" description="Helical" evidence="1">
    <location>
        <begin position="55"/>
        <end position="75"/>
    </location>
</feature>
<accession>A0A9P8RKS2</accession>
<keyword evidence="1" id="KW-1133">Transmembrane helix</keyword>
<evidence type="ECO:0000313" key="2">
    <source>
        <dbReference type="EMBL" id="KAH6647870.1"/>
    </source>
</evidence>
<keyword evidence="1" id="KW-0472">Membrane</keyword>
<keyword evidence="3" id="KW-1185">Reference proteome</keyword>
<protein>
    <submittedName>
        <fullName evidence="2">Uncharacterized protein</fullName>
    </submittedName>
</protein>
<evidence type="ECO:0000256" key="1">
    <source>
        <dbReference type="SAM" id="Phobius"/>
    </source>
</evidence>
<dbReference type="EMBL" id="JAGPXC010000008">
    <property type="protein sequence ID" value="KAH6647870.1"/>
    <property type="molecule type" value="Genomic_DNA"/>
</dbReference>
<dbReference type="Proteomes" id="UP000758603">
    <property type="component" value="Unassembled WGS sequence"/>
</dbReference>
<proteinExistence type="predicted"/>
<keyword evidence="1" id="KW-0812">Transmembrane</keyword>
<gene>
    <name evidence="2" type="ORF">BKA67DRAFT_399973</name>
</gene>